<dbReference type="SUPFAM" id="SSF144232">
    <property type="entry name" value="HIT/MYND zinc finger-like"/>
    <property type="match status" value="1"/>
</dbReference>
<accession>A0A061BHR1</accession>
<feature type="region of interest" description="Disordered" evidence="4">
    <location>
        <begin position="177"/>
        <end position="244"/>
    </location>
</feature>
<keyword evidence="3" id="KW-0862">Zinc</keyword>
<evidence type="ECO:0000256" key="2">
    <source>
        <dbReference type="ARBA" id="ARBA00022771"/>
    </source>
</evidence>
<dbReference type="AlphaFoldDB" id="A0A061BHR1"/>
<name>A0A061BHR1_RHOTO</name>
<dbReference type="GO" id="GO:0008270">
    <property type="term" value="F:zinc ion binding"/>
    <property type="evidence" value="ECO:0007669"/>
    <property type="project" value="UniProtKB-KW"/>
</dbReference>
<proteinExistence type="predicted"/>
<dbReference type="EMBL" id="LK052956">
    <property type="protein sequence ID" value="CDR48919.1"/>
    <property type="molecule type" value="Genomic_DNA"/>
</dbReference>
<keyword evidence="2" id="KW-0863">Zinc-finger</keyword>
<evidence type="ECO:0000256" key="4">
    <source>
        <dbReference type="SAM" id="MobiDB-lite"/>
    </source>
</evidence>
<feature type="domain" description="MYND-type" evidence="5">
    <location>
        <begin position="6"/>
        <end position="47"/>
    </location>
</feature>
<keyword evidence="1" id="KW-0479">Metal-binding</keyword>
<dbReference type="InterPro" id="IPR002893">
    <property type="entry name" value="Znf_MYND"/>
</dbReference>
<evidence type="ECO:0000256" key="1">
    <source>
        <dbReference type="ARBA" id="ARBA00022723"/>
    </source>
</evidence>
<feature type="compositionally biased region" description="Basic residues" evidence="4">
    <location>
        <begin position="223"/>
        <end position="238"/>
    </location>
</feature>
<feature type="compositionally biased region" description="Low complexity" evidence="4">
    <location>
        <begin position="178"/>
        <end position="210"/>
    </location>
</feature>
<reference evidence="6" key="1">
    <citation type="journal article" date="2014" name="Genome Announc.">
        <title>Draft genome sequence of Rhodosporidium toruloides CECT1137, an oleaginous yeast of biotechnological interest.</title>
        <authorList>
            <person name="Morin N."/>
            <person name="Calcas X."/>
            <person name="Devillers H."/>
            <person name="Durrens P."/>
            <person name="Sherman D.J."/>
            <person name="Nicaud J.-M."/>
            <person name="Neuveglise C."/>
        </authorList>
    </citation>
    <scope>NUCLEOTIDE SEQUENCE</scope>
    <source>
        <strain evidence="6">CECT1137</strain>
    </source>
</reference>
<gene>
    <name evidence="6" type="ORF">RHTO0S_21e01640g</name>
</gene>
<dbReference type="Gene3D" id="6.10.140.2220">
    <property type="match status" value="1"/>
</dbReference>
<evidence type="ECO:0000313" key="6">
    <source>
        <dbReference type="EMBL" id="CDR48919.1"/>
    </source>
</evidence>
<sequence length="244" mass="27211">MVEGDCLVCGTSTTKRCKPCLEQSGIDLFFCSPDCQTLVWPGHRSFCGKNAFPVRFPLLSKNEALDIIPNVEVPLLRFNLGNGEEKHSLLTFFQTFLHPQVTRQELASRIWAITETDDGRANEVVVMAKANQALLYKARFSASPCANDKPLKELVITLVTQLCCDLNEVGLFPVFPERTPSARPSSSTTLSPSRPLLRSSTRPPTSPWLSVKHWLRSTPRLGRPAKPRSIHLRARPSARTRTTS</sequence>
<dbReference type="Pfam" id="PF01753">
    <property type="entry name" value="zf-MYND"/>
    <property type="match status" value="1"/>
</dbReference>
<dbReference type="OrthoDB" id="437457at2759"/>
<organism evidence="6">
    <name type="scientific">Rhodotorula toruloides</name>
    <name type="common">Yeast</name>
    <name type="synonym">Rhodosporidium toruloides</name>
    <dbReference type="NCBI Taxonomy" id="5286"/>
    <lineage>
        <taxon>Eukaryota</taxon>
        <taxon>Fungi</taxon>
        <taxon>Dikarya</taxon>
        <taxon>Basidiomycota</taxon>
        <taxon>Pucciniomycotina</taxon>
        <taxon>Microbotryomycetes</taxon>
        <taxon>Sporidiobolales</taxon>
        <taxon>Sporidiobolaceae</taxon>
        <taxon>Rhodotorula</taxon>
    </lineage>
</organism>
<evidence type="ECO:0000259" key="5">
    <source>
        <dbReference type="Pfam" id="PF01753"/>
    </source>
</evidence>
<protein>
    <submittedName>
        <fullName evidence="6">RHTO0S21e01640g1_1</fullName>
    </submittedName>
</protein>
<evidence type="ECO:0000256" key="3">
    <source>
        <dbReference type="ARBA" id="ARBA00022833"/>
    </source>
</evidence>